<dbReference type="PRINTS" id="PR00037">
    <property type="entry name" value="HTHLACR"/>
</dbReference>
<dbReference type="AlphaFoldDB" id="A0A926JUK5"/>
<organism evidence="5 6">
    <name type="scientific">Sinomicrobium weinanense</name>
    <dbReference type="NCBI Taxonomy" id="2842200"/>
    <lineage>
        <taxon>Bacteria</taxon>
        <taxon>Pseudomonadati</taxon>
        <taxon>Bacteroidota</taxon>
        <taxon>Flavobacteriia</taxon>
        <taxon>Flavobacteriales</taxon>
        <taxon>Flavobacteriaceae</taxon>
        <taxon>Sinomicrobium</taxon>
    </lineage>
</organism>
<keyword evidence="6" id="KW-1185">Reference proteome</keyword>
<dbReference type="InterPro" id="IPR036390">
    <property type="entry name" value="WH_DNA-bd_sf"/>
</dbReference>
<evidence type="ECO:0000256" key="2">
    <source>
        <dbReference type="ARBA" id="ARBA00023125"/>
    </source>
</evidence>
<dbReference type="InterPro" id="IPR036388">
    <property type="entry name" value="WH-like_DNA-bd_sf"/>
</dbReference>
<evidence type="ECO:0000313" key="6">
    <source>
        <dbReference type="Proteomes" id="UP000653730"/>
    </source>
</evidence>
<name>A0A926JUK5_9FLAO</name>
<comment type="caution">
    <text evidence="5">The sequence shown here is derived from an EMBL/GenBank/DDBJ whole genome shotgun (WGS) entry which is preliminary data.</text>
</comment>
<dbReference type="InterPro" id="IPR037171">
    <property type="entry name" value="NagB/RpiA_transferase-like"/>
</dbReference>
<dbReference type="PANTHER" id="PTHR30363">
    <property type="entry name" value="HTH-TYPE TRANSCRIPTIONAL REGULATOR SRLR-RELATED"/>
    <property type="match status" value="1"/>
</dbReference>
<reference evidence="5 6" key="1">
    <citation type="submission" date="2020-09" db="EMBL/GenBank/DDBJ databases">
        <title>Sinomicrobium weinanense sp. nov., a halophilic bacteria isolated from saline-alkali soil.</title>
        <authorList>
            <person name="Wu P."/>
            <person name="Ren H."/>
            <person name="Mei Y."/>
            <person name="Liang Y."/>
            <person name="Chen Z."/>
        </authorList>
    </citation>
    <scope>NUCLEOTIDE SEQUENCE [LARGE SCALE GENOMIC DNA]</scope>
    <source>
        <strain evidence="5 6">FJxs</strain>
    </source>
</reference>
<dbReference type="PANTHER" id="PTHR30363:SF44">
    <property type="entry name" value="AGA OPERON TRANSCRIPTIONAL REPRESSOR-RELATED"/>
    <property type="match status" value="1"/>
</dbReference>
<dbReference type="PROSITE" id="PS00894">
    <property type="entry name" value="HTH_DEOR_1"/>
    <property type="match status" value="1"/>
</dbReference>
<feature type="domain" description="HTH deoR-type" evidence="4">
    <location>
        <begin position="3"/>
        <end position="58"/>
    </location>
</feature>
<dbReference type="Proteomes" id="UP000653730">
    <property type="component" value="Unassembled WGS sequence"/>
</dbReference>
<dbReference type="GO" id="GO:0003677">
    <property type="term" value="F:DNA binding"/>
    <property type="evidence" value="ECO:0007669"/>
    <property type="project" value="UniProtKB-KW"/>
</dbReference>
<dbReference type="EMBL" id="JACVDC010000060">
    <property type="protein sequence ID" value="MBC9797466.1"/>
    <property type="molecule type" value="Genomic_DNA"/>
</dbReference>
<evidence type="ECO:0000256" key="1">
    <source>
        <dbReference type="ARBA" id="ARBA00023015"/>
    </source>
</evidence>
<dbReference type="SUPFAM" id="SSF100950">
    <property type="entry name" value="NagB/RpiA/CoA transferase-like"/>
    <property type="match status" value="1"/>
</dbReference>
<accession>A0A926JUK5</accession>
<dbReference type="GO" id="GO:0003700">
    <property type="term" value="F:DNA-binding transcription factor activity"/>
    <property type="evidence" value="ECO:0007669"/>
    <property type="project" value="InterPro"/>
</dbReference>
<keyword evidence="2" id="KW-0238">DNA-binding</keyword>
<dbReference type="Gene3D" id="1.10.10.10">
    <property type="entry name" value="Winged helix-like DNA-binding domain superfamily/Winged helix DNA-binding domain"/>
    <property type="match status" value="1"/>
</dbReference>
<evidence type="ECO:0000313" key="5">
    <source>
        <dbReference type="EMBL" id="MBC9797466.1"/>
    </source>
</evidence>
<dbReference type="SMART" id="SM00420">
    <property type="entry name" value="HTH_DEOR"/>
    <property type="match status" value="1"/>
</dbReference>
<evidence type="ECO:0000259" key="4">
    <source>
        <dbReference type="PROSITE" id="PS51000"/>
    </source>
</evidence>
<sequence>MLKEERQQLILQKVNRERKILSKDLSEFLKVSEDTVRRDLNELAGKGMILKVHGGALATRQKIYTYDEASISNLEEKKTIAEKAVSLIRENHVIIVTGGTTNFELVSMIPDHLSITVYTYSLSIAMILTEKPNVEVLFIGGKLLKNAQVTVGIDVIKALSQVHADLCFLGTSALSVTEGLTEINYEVSHVKKAMIEASDNLVLLCTEEKLNMVERYKVCPISRVGTVVTSLSQNTLKRKYANFLATGVDFI</sequence>
<dbReference type="InterPro" id="IPR014036">
    <property type="entry name" value="DeoR-like_C"/>
</dbReference>
<dbReference type="InterPro" id="IPR018356">
    <property type="entry name" value="Tscrpt_reg_HTH_DeoR_CS"/>
</dbReference>
<proteinExistence type="predicted"/>
<dbReference type="InterPro" id="IPR050313">
    <property type="entry name" value="Carb_Metab_HTH_regulators"/>
</dbReference>
<dbReference type="PROSITE" id="PS51000">
    <property type="entry name" value="HTH_DEOR_2"/>
    <property type="match status" value="1"/>
</dbReference>
<dbReference type="Pfam" id="PF00455">
    <property type="entry name" value="DeoRC"/>
    <property type="match status" value="1"/>
</dbReference>
<keyword evidence="3" id="KW-0804">Transcription</keyword>
<gene>
    <name evidence="5" type="ORF">IBL28_15935</name>
</gene>
<dbReference type="InterPro" id="IPR001034">
    <property type="entry name" value="DeoR_HTH"/>
</dbReference>
<dbReference type="RefSeq" id="WP_187966600.1">
    <property type="nucleotide sequence ID" value="NZ_JACVDC010000060.1"/>
</dbReference>
<protein>
    <submittedName>
        <fullName evidence="5">DeoR/GlpR transcriptional regulator</fullName>
    </submittedName>
</protein>
<keyword evidence="1" id="KW-0805">Transcription regulation</keyword>
<dbReference type="SMART" id="SM01134">
    <property type="entry name" value="DeoRC"/>
    <property type="match status" value="1"/>
</dbReference>
<evidence type="ECO:0000256" key="3">
    <source>
        <dbReference type="ARBA" id="ARBA00023163"/>
    </source>
</evidence>
<dbReference type="Gene3D" id="3.40.50.1360">
    <property type="match status" value="1"/>
</dbReference>
<dbReference type="SUPFAM" id="SSF46785">
    <property type="entry name" value="Winged helix' DNA-binding domain"/>
    <property type="match status" value="1"/>
</dbReference>
<dbReference type="Pfam" id="PF08220">
    <property type="entry name" value="HTH_DeoR"/>
    <property type="match status" value="1"/>
</dbReference>